<organism evidence="1 2">
    <name type="scientific">Thelephora ganbajun</name>
    <name type="common">Ganba fungus</name>
    <dbReference type="NCBI Taxonomy" id="370292"/>
    <lineage>
        <taxon>Eukaryota</taxon>
        <taxon>Fungi</taxon>
        <taxon>Dikarya</taxon>
        <taxon>Basidiomycota</taxon>
        <taxon>Agaricomycotina</taxon>
        <taxon>Agaricomycetes</taxon>
        <taxon>Thelephorales</taxon>
        <taxon>Thelephoraceae</taxon>
        <taxon>Thelephora</taxon>
    </lineage>
</organism>
<dbReference type="EMBL" id="MU118214">
    <property type="protein sequence ID" value="KAF9643510.1"/>
    <property type="molecule type" value="Genomic_DNA"/>
</dbReference>
<proteinExistence type="predicted"/>
<reference evidence="1" key="2">
    <citation type="journal article" date="2020" name="Nat. Commun.">
        <title>Large-scale genome sequencing of mycorrhizal fungi provides insights into the early evolution of symbiotic traits.</title>
        <authorList>
            <person name="Miyauchi S."/>
            <person name="Kiss E."/>
            <person name="Kuo A."/>
            <person name="Drula E."/>
            <person name="Kohler A."/>
            <person name="Sanchez-Garcia M."/>
            <person name="Morin E."/>
            <person name="Andreopoulos B."/>
            <person name="Barry K.W."/>
            <person name="Bonito G."/>
            <person name="Buee M."/>
            <person name="Carver A."/>
            <person name="Chen C."/>
            <person name="Cichocki N."/>
            <person name="Clum A."/>
            <person name="Culley D."/>
            <person name="Crous P.W."/>
            <person name="Fauchery L."/>
            <person name="Girlanda M."/>
            <person name="Hayes R.D."/>
            <person name="Keri Z."/>
            <person name="LaButti K."/>
            <person name="Lipzen A."/>
            <person name="Lombard V."/>
            <person name="Magnuson J."/>
            <person name="Maillard F."/>
            <person name="Murat C."/>
            <person name="Nolan M."/>
            <person name="Ohm R.A."/>
            <person name="Pangilinan J."/>
            <person name="Pereira M.F."/>
            <person name="Perotto S."/>
            <person name="Peter M."/>
            <person name="Pfister S."/>
            <person name="Riley R."/>
            <person name="Sitrit Y."/>
            <person name="Stielow J.B."/>
            <person name="Szollosi G."/>
            <person name="Zifcakova L."/>
            <person name="Stursova M."/>
            <person name="Spatafora J.W."/>
            <person name="Tedersoo L."/>
            <person name="Vaario L.M."/>
            <person name="Yamada A."/>
            <person name="Yan M."/>
            <person name="Wang P."/>
            <person name="Xu J."/>
            <person name="Bruns T."/>
            <person name="Baldrian P."/>
            <person name="Vilgalys R."/>
            <person name="Dunand C."/>
            <person name="Henrissat B."/>
            <person name="Grigoriev I.V."/>
            <person name="Hibbett D."/>
            <person name="Nagy L.G."/>
            <person name="Martin F.M."/>
        </authorList>
    </citation>
    <scope>NUCLEOTIDE SEQUENCE</scope>
    <source>
        <strain evidence="1">P2</strain>
    </source>
</reference>
<accession>A0ACB6Z1D0</accession>
<evidence type="ECO:0000313" key="2">
    <source>
        <dbReference type="Proteomes" id="UP000886501"/>
    </source>
</evidence>
<gene>
    <name evidence="1" type="ORF">BDM02DRAFT_3132382</name>
</gene>
<keyword evidence="2" id="KW-1185">Reference proteome</keyword>
<reference evidence="1" key="1">
    <citation type="submission" date="2019-10" db="EMBL/GenBank/DDBJ databases">
        <authorList>
            <consortium name="DOE Joint Genome Institute"/>
            <person name="Kuo A."/>
            <person name="Miyauchi S."/>
            <person name="Kiss E."/>
            <person name="Drula E."/>
            <person name="Kohler A."/>
            <person name="Sanchez-Garcia M."/>
            <person name="Andreopoulos B."/>
            <person name="Barry K.W."/>
            <person name="Bonito G."/>
            <person name="Buee M."/>
            <person name="Carver A."/>
            <person name="Chen C."/>
            <person name="Cichocki N."/>
            <person name="Clum A."/>
            <person name="Culley D."/>
            <person name="Crous P.W."/>
            <person name="Fauchery L."/>
            <person name="Girlanda M."/>
            <person name="Hayes R."/>
            <person name="Keri Z."/>
            <person name="Labutti K."/>
            <person name="Lipzen A."/>
            <person name="Lombard V."/>
            <person name="Magnuson J."/>
            <person name="Maillard F."/>
            <person name="Morin E."/>
            <person name="Murat C."/>
            <person name="Nolan M."/>
            <person name="Ohm R."/>
            <person name="Pangilinan J."/>
            <person name="Pereira M."/>
            <person name="Perotto S."/>
            <person name="Peter M."/>
            <person name="Riley R."/>
            <person name="Sitrit Y."/>
            <person name="Stielow B."/>
            <person name="Szollosi G."/>
            <person name="Zifcakova L."/>
            <person name="Stursova M."/>
            <person name="Spatafora J.W."/>
            <person name="Tedersoo L."/>
            <person name="Vaario L.-M."/>
            <person name="Yamada A."/>
            <person name="Yan M."/>
            <person name="Wang P."/>
            <person name="Xu J."/>
            <person name="Bruns T."/>
            <person name="Baldrian P."/>
            <person name="Vilgalys R."/>
            <person name="Henrissat B."/>
            <person name="Grigoriev I.V."/>
            <person name="Hibbett D."/>
            <person name="Nagy L.G."/>
            <person name="Martin F.M."/>
        </authorList>
    </citation>
    <scope>NUCLEOTIDE SEQUENCE</scope>
    <source>
        <strain evidence="1">P2</strain>
    </source>
</reference>
<sequence length="509" mass="56158">MSIDLAMPWVPSLNGDALPPCSLVAGVVDKGTKLSYFDTLQRPWSRKALQNDLDKTPAASEAIWECVLSIWRLKLVEEEGAEDVTWVDHVSAWLQTVLDFLDALVVMNVFPEGKVPSMDKPVPKPATPIPSPEPEPEVVAPHRRIQTREESPDVVMVDSTGSDLEVVSSSTKGKGRAESKGADVSKDTISREVSQGSDALGSKHELPPSSDYSEVSSKRSRMGKKTAATKPEEKKVDLSGYIFDEDSVVDETLVPRVKGQCCQNCADKRRKRNCRVIWHQNKNVVTVRCAYCLANKQGCNFKDLDLDIVAWPTLRATQEGLSRRAREASMKRKGNSGRSEASGSGTKNEPFVLTQESASAITTRSRARGRTTATTSSQPGVAVQGSASDVPAYLALGCNPSIFLENLLTFQNALSDPNRTSTSLELARIELCGVMRRESREASVRLAQIELKWALKAEQYELDNIVKEVEGQRRIGKALLREMDRELESLDRDSDSDLVEDVRRATRID</sequence>
<evidence type="ECO:0000313" key="1">
    <source>
        <dbReference type="EMBL" id="KAF9643510.1"/>
    </source>
</evidence>
<dbReference type="Proteomes" id="UP000886501">
    <property type="component" value="Unassembled WGS sequence"/>
</dbReference>
<comment type="caution">
    <text evidence="1">The sequence shown here is derived from an EMBL/GenBank/DDBJ whole genome shotgun (WGS) entry which is preliminary data.</text>
</comment>
<name>A0ACB6Z1D0_THEGA</name>
<protein>
    <submittedName>
        <fullName evidence="1">Uncharacterized protein</fullName>
    </submittedName>
</protein>